<feature type="region of interest" description="Disordered" evidence="1">
    <location>
        <begin position="34"/>
        <end position="53"/>
    </location>
</feature>
<gene>
    <name evidence="2" type="ORF">D3876_01545</name>
</gene>
<reference evidence="2 3" key="1">
    <citation type="submission" date="2018-09" db="EMBL/GenBank/DDBJ databases">
        <authorList>
            <person name="Zhu H."/>
        </authorList>
    </citation>
    <scope>NUCLEOTIDE SEQUENCE [LARGE SCALE GENOMIC DNA]</scope>
    <source>
        <strain evidence="2 3">K2R01-6</strain>
    </source>
</reference>
<dbReference type="RefSeq" id="WP_119759364.1">
    <property type="nucleotide sequence ID" value="NZ_QYUM01000002.1"/>
</dbReference>
<accession>A0A418WPD1</accession>
<evidence type="ECO:0000256" key="1">
    <source>
        <dbReference type="SAM" id="MobiDB-lite"/>
    </source>
</evidence>
<dbReference type="AlphaFoldDB" id="A0A418WPD1"/>
<name>A0A418WPD1_9SPHN</name>
<dbReference type="OrthoDB" id="7583152at2"/>
<keyword evidence="3" id="KW-1185">Reference proteome</keyword>
<organism evidence="2 3">
    <name type="scientific">Sphingomonas cavernae</name>
    <dbReference type="NCBI Taxonomy" id="2320861"/>
    <lineage>
        <taxon>Bacteria</taxon>
        <taxon>Pseudomonadati</taxon>
        <taxon>Pseudomonadota</taxon>
        <taxon>Alphaproteobacteria</taxon>
        <taxon>Sphingomonadales</taxon>
        <taxon>Sphingomonadaceae</taxon>
        <taxon>Sphingomonas</taxon>
    </lineage>
</organism>
<feature type="compositionally biased region" description="Low complexity" evidence="1">
    <location>
        <begin position="42"/>
        <end position="51"/>
    </location>
</feature>
<protein>
    <recommendedName>
        <fullName evidence="4">Lipoprotein</fullName>
    </recommendedName>
</protein>
<evidence type="ECO:0000313" key="3">
    <source>
        <dbReference type="Proteomes" id="UP000286100"/>
    </source>
</evidence>
<dbReference type="EMBL" id="QYUM01000002">
    <property type="protein sequence ID" value="RJF93085.1"/>
    <property type="molecule type" value="Genomic_DNA"/>
</dbReference>
<dbReference type="Proteomes" id="UP000286100">
    <property type="component" value="Unassembled WGS sequence"/>
</dbReference>
<evidence type="ECO:0000313" key="2">
    <source>
        <dbReference type="EMBL" id="RJF93085.1"/>
    </source>
</evidence>
<proteinExistence type="predicted"/>
<sequence>MKKALTATFLPSLLLAGCATETGNFPSLAPRAIEQRSDAEEPTAPITPTPADSTLKANLERLLQQAREGESAFSKILGTTERAVAAAKGAAPEAESWVAAQQQLSALDGARAPTAAALSELDSLYVSLADRATQDASIGGVEEAFVARGEVEALNDRQIARLTALQAALSNP</sequence>
<dbReference type="PROSITE" id="PS51257">
    <property type="entry name" value="PROKAR_LIPOPROTEIN"/>
    <property type="match status" value="1"/>
</dbReference>
<comment type="caution">
    <text evidence="2">The sequence shown here is derived from an EMBL/GenBank/DDBJ whole genome shotgun (WGS) entry which is preliminary data.</text>
</comment>
<evidence type="ECO:0008006" key="4">
    <source>
        <dbReference type="Google" id="ProtNLM"/>
    </source>
</evidence>